<proteinExistence type="predicted"/>
<comment type="caution">
    <text evidence="1">The sequence shown here is derived from an EMBL/GenBank/DDBJ whole genome shotgun (WGS) entry which is preliminary data.</text>
</comment>
<protein>
    <submittedName>
        <fullName evidence="1">Uncharacterized protein</fullName>
    </submittedName>
</protein>
<sequence length="93" mass="10714">MVQRKHVKKLILVLIYSFFNLHDSKKAKEKALLNLPEIPLDELNENQLDGIKRLVVMDMECTYCAYQMEDLKLVSKALKSKNCRNLGAAPSTY</sequence>
<accession>A0A6B3QYW7</accession>
<dbReference type="Proteomes" id="UP000478505">
    <property type="component" value="Unassembled WGS sequence"/>
</dbReference>
<dbReference type="RefSeq" id="WP_164003705.1">
    <property type="nucleotide sequence ID" value="NZ_JAAIKD010000001.1"/>
</dbReference>
<reference evidence="1 2" key="1">
    <citation type="submission" date="2020-02" db="EMBL/GenBank/DDBJ databases">
        <title>Flavobacteriaceae Psychroflexus bacterium YR1-1, complete genome.</title>
        <authorList>
            <person name="Li Y."/>
            <person name="Wu S."/>
        </authorList>
    </citation>
    <scope>NUCLEOTIDE SEQUENCE [LARGE SCALE GENOMIC DNA]</scope>
    <source>
        <strain evidence="1 2">YR1-1</strain>
    </source>
</reference>
<organism evidence="1 2">
    <name type="scientific">Psychroflexus aurantiacus</name>
    <dbReference type="NCBI Taxonomy" id="2709310"/>
    <lineage>
        <taxon>Bacteria</taxon>
        <taxon>Pseudomonadati</taxon>
        <taxon>Bacteroidota</taxon>
        <taxon>Flavobacteriia</taxon>
        <taxon>Flavobacteriales</taxon>
        <taxon>Flavobacteriaceae</taxon>
        <taxon>Psychroflexus</taxon>
    </lineage>
</organism>
<dbReference type="EMBL" id="JAAIKD010000001">
    <property type="protein sequence ID" value="NEV92992.1"/>
    <property type="molecule type" value="Genomic_DNA"/>
</dbReference>
<keyword evidence="2" id="KW-1185">Reference proteome</keyword>
<evidence type="ECO:0000313" key="1">
    <source>
        <dbReference type="EMBL" id="NEV92992.1"/>
    </source>
</evidence>
<name>A0A6B3QYW7_9FLAO</name>
<dbReference type="AlphaFoldDB" id="A0A6B3QYW7"/>
<evidence type="ECO:0000313" key="2">
    <source>
        <dbReference type="Proteomes" id="UP000478505"/>
    </source>
</evidence>
<gene>
    <name evidence="1" type="ORF">G3567_02375</name>
</gene>